<name>A0AAD1UHS9_EUPCR</name>
<evidence type="ECO:0000313" key="2">
    <source>
        <dbReference type="Proteomes" id="UP001295684"/>
    </source>
</evidence>
<dbReference type="AlphaFoldDB" id="A0AAD1UHS9"/>
<proteinExistence type="predicted"/>
<reference evidence="1" key="1">
    <citation type="submission" date="2023-07" db="EMBL/GenBank/DDBJ databases">
        <authorList>
            <consortium name="AG Swart"/>
            <person name="Singh M."/>
            <person name="Singh A."/>
            <person name="Seah K."/>
            <person name="Emmerich C."/>
        </authorList>
    </citation>
    <scope>NUCLEOTIDE SEQUENCE</scope>
    <source>
        <strain evidence="1">DP1</strain>
    </source>
</reference>
<dbReference type="EMBL" id="CAMPGE010008194">
    <property type="protein sequence ID" value="CAI2367100.1"/>
    <property type="molecule type" value="Genomic_DNA"/>
</dbReference>
<accession>A0AAD1UHS9</accession>
<gene>
    <name evidence="1" type="ORF">ECRASSUSDP1_LOCUS8377</name>
</gene>
<keyword evidence="2" id="KW-1185">Reference proteome</keyword>
<dbReference type="Proteomes" id="UP001295684">
    <property type="component" value="Unassembled WGS sequence"/>
</dbReference>
<comment type="caution">
    <text evidence="1">The sequence shown here is derived from an EMBL/GenBank/DDBJ whole genome shotgun (WGS) entry which is preliminary data.</text>
</comment>
<evidence type="ECO:0000313" key="1">
    <source>
        <dbReference type="EMBL" id="CAI2367100.1"/>
    </source>
</evidence>
<protein>
    <submittedName>
        <fullName evidence="1">Uncharacterized protein</fullName>
    </submittedName>
</protein>
<organism evidence="1 2">
    <name type="scientific">Euplotes crassus</name>
    <dbReference type="NCBI Taxonomy" id="5936"/>
    <lineage>
        <taxon>Eukaryota</taxon>
        <taxon>Sar</taxon>
        <taxon>Alveolata</taxon>
        <taxon>Ciliophora</taxon>
        <taxon>Intramacronucleata</taxon>
        <taxon>Spirotrichea</taxon>
        <taxon>Hypotrichia</taxon>
        <taxon>Euplotida</taxon>
        <taxon>Euplotidae</taxon>
        <taxon>Moneuplotes</taxon>
    </lineage>
</organism>
<sequence>MGKNQSKQELPIINKKNFKQDMLLHKVCAEYKELASKMKLQRTILEIYSKVQDSNFKTRIFQIYNCMVSTKIQLYASNPEELGIKDIYCKQKYESVKGGLCDLLELAHKMIQMTGDQQIIHVYDSGQNKNEKSIIARFEENLQ</sequence>